<reference evidence="1 2" key="1">
    <citation type="submission" date="2012-06" db="EMBL/GenBank/DDBJ databases">
        <title>The Genome Sequence of Aeromonas veronii AMC34.</title>
        <authorList>
            <consortium name="The Broad Institute Genome Sequencing Platform"/>
            <person name="Earl A."/>
            <person name="Ward D."/>
            <person name="Feldgarden M."/>
            <person name="Gevers D."/>
            <person name="Graf J."/>
            <person name="Tomasi A."/>
            <person name="Horneman A."/>
            <person name="Walker B."/>
            <person name="Young S.K."/>
            <person name="Zeng Q."/>
            <person name="Gargeya S."/>
            <person name="Fitzgerald M."/>
            <person name="Haas B."/>
            <person name="Abouelleil A."/>
            <person name="Alvarado L."/>
            <person name="Arachchi H.M."/>
            <person name="Berlin A.M."/>
            <person name="Chapman S.B."/>
            <person name="Goldberg J."/>
            <person name="Griggs A."/>
            <person name="Gujja S."/>
            <person name="Hansen M."/>
            <person name="Howarth C."/>
            <person name="Imamovic A."/>
            <person name="Larimer J."/>
            <person name="McCowan C."/>
            <person name="Montmayeur A."/>
            <person name="Murphy C."/>
            <person name="Neiman D."/>
            <person name="Pearson M."/>
            <person name="Priest M."/>
            <person name="Roberts A."/>
            <person name="Saif S."/>
            <person name="Shea T."/>
            <person name="Sisk P."/>
            <person name="Sykes S."/>
            <person name="Wortman J."/>
            <person name="Nusbaum C."/>
            <person name="Birren B."/>
        </authorList>
    </citation>
    <scope>NUCLEOTIDE SEQUENCE [LARGE SCALE GENOMIC DNA]</scope>
    <source>
        <strain evidence="1 2">AMC34</strain>
    </source>
</reference>
<organism evidence="1 2">
    <name type="scientific">Aeromonas veronii AMC34</name>
    <dbReference type="NCBI Taxonomy" id="1073383"/>
    <lineage>
        <taxon>Bacteria</taxon>
        <taxon>Pseudomonadati</taxon>
        <taxon>Pseudomonadota</taxon>
        <taxon>Gammaproteobacteria</taxon>
        <taxon>Aeromonadales</taxon>
        <taxon>Aeromonadaceae</taxon>
        <taxon>Aeromonas</taxon>
    </lineage>
</organism>
<dbReference type="EMBL" id="AGWU01000024">
    <property type="protein sequence ID" value="EKB17873.1"/>
    <property type="molecule type" value="Genomic_DNA"/>
</dbReference>
<evidence type="ECO:0000313" key="1">
    <source>
        <dbReference type="EMBL" id="EKB17873.1"/>
    </source>
</evidence>
<evidence type="ECO:0000313" key="2">
    <source>
        <dbReference type="Proteomes" id="UP000006087"/>
    </source>
</evidence>
<comment type="caution">
    <text evidence="1">The sequence shown here is derived from an EMBL/GenBank/DDBJ whole genome shotgun (WGS) entry which is preliminary data.</text>
</comment>
<gene>
    <name evidence="1" type="ORF">HMPREF1168_04100</name>
</gene>
<proteinExistence type="predicted"/>
<dbReference type="HOGENOM" id="CLU_2507405_0_0_6"/>
<sequence length="86" mass="9976">MGNTHKIDILNQNFPMIGLSADWIFQTWLISGSKENGIVIFENEDGDCYEVIEFYYEDEDRHENMLFSGELVDVKAYSISTLKISF</sequence>
<dbReference type="RefSeq" id="WP_005348326.1">
    <property type="nucleotide sequence ID" value="NZ_JH823256.1"/>
</dbReference>
<dbReference type="AlphaFoldDB" id="K1IUP8"/>
<accession>K1IUP8</accession>
<dbReference type="Proteomes" id="UP000006087">
    <property type="component" value="Unassembled WGS sequence"/>
</dbReference>
<protein>
    <submittedName>
        <fullName evidence="1">Uncharacterized protein</fullName>
    </submittedName>
</protein>
<name>K1IUP8_AERVE</name>